<accession>A0ABD0ZB48</accession>
<sequence>MFHKNRTQETAENVNEEKVEKQVKKFERSGWINLYRKGNETSGNRAPRSTDLSIDLESGFDLSNRAVMLGVLAVMAVVECRQGTTLPTMEAATPPQTQDKSTLRQLVDPKFRRTLLKVLNKLGGNDRVGETDVTDDEFLRLVGQKASAEDLGTVEESREQGHSQDTYPSQEFNYLPPPTDSPQQQPEGKHY</sequence>
<dbReference type="Proteomes" id="UP001558652">
    <property type="component" value="Unassembled WGS sequence"/>
</dbReference>
<organism evidence="2 3">
    <name type="scientific">Ranatra chinensis</name>
    <dbReference type="NCBI Taxonomy" id="642074"/>
    <lineage>
        <taxon>Eukaryota</taxon>
        <taxon>Metazoa</taxon>
        <taxon>Ecdysozoa</taxon>
        <taxon>Arthropoda</taxon>
        <taxon>Hexapoda</taxon>
        <taxon>Insecta</taxon>
        <taxon>Pterygota</taxon>
        <taxon>Neoptera</taxon>
        <taxon>Paraneoptera</taxon>
        <taxon>Hemiptera</taxon>
        <taxon>Heteroptera</taxon>
        <taxon>Panheteroptera</taxon>
        <taxon>Nepomorpha</taxon>
        <taxon>Nepidae</taxon>
        <taxon>Ranatrinae</taxon>
        <taxon>Ranatra</taxon>
    </lineage>
</organism>
<protein>
    <submittedName>
        <fullName evidence="2">Uncharacterized protein</fullName>
    </submittedName>
</protein>
<feature type="compositionally biased region" description="Polar residues" evidence="1">
    <location>
        <begin position="163"/>
        <end position="172"/>
    </location>
</feature>
<evidence type="ECO:0000313" key="2">
    <source>
        <dbReference type="EMBL" id="KAL1132584.1"/>
    </source>
</evidence>
<feature type="region of interest" description="Disordered" evidence="1">
    <location>
        <begin position="144"/>
        <end position="191"/>
    </location>
</feature>
<keyword evidence="3" id="KW-1185">Reference proteome</keyword>
<feature type="compositionally biased region" description="Polar residues" evidence="1">
    <location>
        <begin position="181"/>
        <end position="191"/>
    </location>
</feature>
<gene>
    <name evidence="2" type="ORF">AAG570_010536</name>
</gene>
<reference evidence="2 3" key="1">
    <citation type="submission" date="2024-07" db="EMBL/GenBank/DDBJ databases">
        <title>Chromosome-level genome assembly of the water stick insect Ranatra chinensis (Heteroptera: Nepidae).</title>
        <authorList>
            <person name="Liu X."/>
        </authorList>
    </citation>
    <scope>NUCLEOTIDE SEQUENCE [LARGE SCALE GENOMIC DNA]</scope>
    <source>
        <strain evidence="2">Cailab_2021Rc</strain>
        <tissue evidence="2">Muscle</tissue>
    </source>
</reference>
<proteinExistence type="predicted"/>
<dbReference type="EMBL" id="JBFDAA010000005">
    <property type="protein sequence ID" value="KAL1132584.1"/>
    <property type="molecule type" value="Genomic_DNA"/>
</dbReference>
<evidence type="ECO:0000313" key="3">
    <source>
        <dbReference type="Proteomes" id="UP001558652"/>
    </source>
</evidence>
<name>A0ABD0ZB48_9HEMI</name>
<evidence type="ECO:0000256" key="1">
    <source>
        <dbReference type="SAM" id="MobiDB-lite"/>
    </source>
</evidence>
<comment type="caution">
    <text evidence="2">The sequence shown here is derived from an EMBL/GenBank/DDBJ whole genome shotgun (WGS) entry which is preliminary data.</text>
</comment>
<dbReference type="AlphaFoldDB" id="A0ABD0ZB48"/>